<evidence type="ECO:0000259" key="3">
    <source>
        <dbReference type="Pfam" id="PF08346"/>
    </source>
</evidence>
<dbReference type="Pfam" id="PF03374">
    <property type="entry name" value="ANT"/>
    <property type="match status" value="1"/>
</dbReference>
<evidence type="ECO:0000313" key="5">
    <source>
        <dbReference type="Proteomes" id="UP001348492"/>
    </source>
</evidence>
<dbReference type="Pfam" id="PF08346">
    <property type="entry name" value="AntA"/>
    <property type="match status" value="1"/>
</dbReference>
<dbReference type="EMBL" id="CP117523">
    <property type="protein sequence ID" value="WWD83334.1"/>
    <property type="molecule type" value="Genomic_DNA"/>
</dbReference>
<sequence length="249" mass="29493">METMRNIQQLVPVTMNEKEEVIISSRDLHQYLHIQTRYKVWILRMLEYGFEEDEDYQRVTQKCDTPGGVQNQTDYILKIDMAKEICMIQRSERGRQARKHFIEMEKKFNSPEALIARLIQLKDKMKNQNTSPFTKGNTETYPTTRTSTHKSQKSSINLSTNFRDTAKIIGIRENLFISWLLLNNYCYRDASDNLKPYGHVMDYFTFRFYTTEHNHSGIQTMINSRGREVFKALLIDENVIKNEDIKLLN</sequence>
<evidence type="ECO:0000256" key="1">
    <source>
        <dbReference type="SAM" id="MobiDB-lite"/>
    </source>
</evidence>
<organism evidence="4 5">
    <name type="scientific">Terrisporobacter glycolicus ATCC 14880 = DSM 1288</name>
    <dbReference type="NCBI Taxonomy" id="1121315"/>
    <lineage>
        <taxon>Bacteria</taxon>
        <taxon>Bacillati</taxon>
        <taxon>Bacillota</taxon>
        <taxon>Clostridia</taxon>
        <taxon>Peptostreptococcales</taxon>
        <taxon>Peptostreptococcaceae</taxon>
        <taxon>Terrisporobacter</taxon>
    </lineage>
</organism>
<reference evidence="4 5" key="1">
    <citation type="journal article" date="2023" name="PLoS ONE">
        <title>Genome-based metabolic and phylogenomic analysis of three Terrisporobacter species.</title>
        <authorList>
            <person name="Boer T."/>
            <person name="Bengelsdorf F.R."/>
            <person name="Bomeke M."/>
            <person name="Daniel R."/>
            <person name="Poehlein A."/>
        </authorList>
    </citation>
    <scope>NUCLEOTIDE SEQUENCE [LARGE SCALE GENOMIC DNA]</scope>
    <source>
        <strain evidence="4 5">DSM 1288</strain>
    </source>
</reference>
<feature type="domain" description="AntA/AntB antirepressor" evidence="3">
    <location>
        <begin position="23"/>
        <end position="91"/>
    </location>
</feature>
<protein>
    <recommendedName>
        <fullName evidence="6">AntA/AntB antirepressor</fullName>
    </recommendedName>
</protein>
<dbReference type="InterPro" id="IPR013557">
    <property type="entry name" value="AntA/B_antirep"/>
</dbReference>
<gene>
    <name evidence="4" type="ORF">TEGL_17420</name>
</gene>
<feature type="domain" description="Antirepressor protein C-terminal" evidence="2">
    <location>
        <begin position="158"/>
        <end position="234"/>
    </location>
</feature>
<evidence type="ECO:0000313" key="4">
    <source>
        <dbReference type="EMBL" id="WWD83334.1"/>
    </source>
</evidence>
<dbReference type="Proteomes" id="UP001348492">
    <property type="component" value="Chromosome"/>
</dbReference>
<dbReference type="PROSITE" id="PS50096">
    <property type="entry name" value="IQ"/>
    <property type="match status" value="1"/>
</dbReference>
<evidence type="ECO:0000259" key="2">
    <source>
        <dbReference type="Pfam" id="PF03374"/>
    </source>
</evidence>
<keyword evidence="5" id="KW-1185">Reference proteome</keyword>
<accession>A0ABZ2EU91</accession>
<dbReference type="RefSeq" id="WP_018591243.1">
    <property type="nucleotide sequence ID" value="NZ_CP117523.1"/>
</dbReference>
<feature type="region of interest" description="Disordered" evidence="1">
    <location>
        <begin position="128"/>
        <end position="152"/>
    </location>
</feature>
<name>A0ABZ2EU91_9FIRM</name>
<dbReference type="InterPro" id="IPR005039">
    <property type="entry name" value="Ant_C"/>
</dbReference>
<proteinExistence type="predicted"/>
<feature type="compositionally biased region" description="Polar residues" evidence="1">
    <location>
        <begin position="128"/>
        <end position="146"/>
    </location>
</feature>
<evidence type="ECO:0008006" key="6">
    <source>
        <dbReference type="Google" id="ProtNLM"/>
    </source>
</evidence>